<feature type="compositionally biased region" description="Polar residues" evidence="2">
    <location>
        <begin position="29"/>
        <end position="42"/>
    </location>
</feature>
<keyword evidence="5" id="KW-1185">Reference proteome</keyword>
<evidence type="ECO:0000256" key="2">
    <source>
        <dbReference type="SAM" id="MobiDB-lite"/>
    </source>
</evidence>
<comment type="caution">
    <text evidence="4">The sequence shown here is derived from an EMBL/GenBank/DDBJ whole genome shotgun (WGS) entry which is preliminary data.</text>
</comment>
<name>A0ABD2NKG7_9CUCU</name>
<feature type="compositionally biased region" description="Acidic residues" evidence="2">
    <location>
        <begin position="412"/>
        <end position="421"/>
    </location>
</feature>
<evidence type="ECO:0000259" key="3">
    <source>
        <dbReference type="Pfam" id="PF05029"/>
    </source>
</evidence>
<feature type="compositionally biased region" description="Basic and acidic residues" evidence="2">
    <location>
        <begin position="331"/>
        <end position="348"/>
    </location>
</feature>
<feature type="compositionally biased region" description="Basic and acidic residues" evidence="2">
    <location>
        <begin position="377"/>
        <end position="389"/>
    </location>
</feature>
<proteinExistence type="inferred from homology"/>
<gene>
    <name evidence="4" type="ORF">HHI36_016662</name>
</gene>
<comment type="similarity">
    <text evidence="1">Belongs to the timeless family.</text>
</comment>
<feature type="compositionally biased region" description="Acidic residues" evidence="2">
    <location>
        <begin position="443"/>
        <end position="455"/>
    </location>
</feature>
<evidence type="ECO:0000313" key="5">
    <source>
        <dbReference type="Proteomes" id="UP001516400"/>
    </source>
</evidence>
<evidence type="ECO:0000313" key="4">
    <source>
        <dbReference type="EMBL" id="KAL3279148.1"/>
    </source>
</evidence>
<feature type="compositionally biased region" description="Basic residues" evidence="2">
    <location>
        <begin position="43"/>
        <end position="52"/>
    </location>
</feature>
<dbReference type="Proteomes" id="UP001516400">
    <property type="component" value="Unassembled WGS sequence"/>
</dbReference>
<sequence length="455" mass="51160">MSGKICEDSQYSEASSDSDGSDDGVSRRPTMSSNTMGGNTSSKPKHKKTVRKARSVINISSRRLAELALGIMQADMKEALEWLKESFSDAIEDFDDDTDEGIPLVPIMDYAVNAMDNNDFQNFLLGLGISKPFDEQETYWRIPGDMNLETMKSHEGLLTKVLEGTFTLPEEETAATEPVDQEQTNGDSTDDDIFDQLRKMRESNRDDEIDQEENANTEVEQLRKSKSNVLNGRDNDRPSASGVGAESENSDSEDEDIFAKLKRKTLVDSSEAFEDGPTENATRNRKRRRLSSSDEQFDDGGDILAKAEEKLKNEKKKKKLSKKGGKNPNNEAKKKNTDIESKKKENNKSKSKVATNANFKSKEFISSDDDSGDDEESANKVKEHYEKLLQQDVQQNAERKAAKRITDRPESTDNDSDDNDSKEELKNKNTNDIQNDEQKESSEASEEETNYESNE</sequence>
<dbReference type="EMBL" id="JABFTP020000124">
    <property type="protein sequence ID" value="KAL3279148.1"/>
    <property type="molecule type" value="Genomic_DNA"/>
</dbReference>
<evidence type="ECO:0000256" key="1">
    <source>
        <dbReference type="ARBA" id="ARBA00008174"/>
    </source>
</evidence>
<reference evidence="4 5" key="1">
    <citation type="journal article" date="2021" name="BMC Biol.">
        <title>Horizontally acquired antibacterial genes associated with adaptive radiation of ladybird beetles.</title>
        <authorList>
            <person name="Li H.S."/>
            <person name="Tang X.F."/>
            <person name="Huang Y.H."/>
            <person name="Xu Z.Y."/>
            <person name="Chen M.L."/>
            <person name="Du X.Y."/>
            <person name="Qiu B.Y."/>
            <person name="Chen P.T."/>
            <person name="Zhang W."/>
            <person name="Slipinski A."/>
            <person name="Escalona H.E."/>
            <person name="Waterhouse R.M."/>
            <person name="Zwick A."/>
            <person name="Pang H."/>
        </authorList>
    </citation>
    <scope>NUCLEOTIDE SEQUENCE [LARGE SCALE GENOMIC DNA]</scope>
    <source>
        <strain evidence="4">SYSU2018</strain>
    </source>
</reference>
<feature type="region of interest" description="Disordered" evidence="2">
    <location>
        <begin position="1"/>
        <end position="52"/>
    </location>
</feature>
<feature type="compositionally biased region" description="Basic residues" evidence="2">
    <location>
        <begin position="313"/>
        <end position="325"/>
    </location>
</feature>
<protein>
    <recommendedName>
        <fullName evidence="3">Timeless C-terminal domain-containing protein</fullName>
    </recommendedName>
</protein>
<feature type="compositionally biased region" description="Acidic residues" evidence="2">
    <location>
        <begin position="366"/>
        <end position="376"/>
    </location>
</feature>
<organism evidence="4 5">
    <name type="scientific">Cryptolaemus montrouzieri</name>
    <dbReference type="NCBI Taxonomy" id="559131"/>
    <lineage>
        <taxon>Eukaryota</taxon>
        <taxon>Metazoa</taxon>
        <taxon>Ecdysozoa</taxon>
        <taxon>Arthropoda</taxon>
        <taxon>Hexapoda</taxon>
        <taxon>Insecta</taxon>
        <taxon>Pterygota</taxon>
        <taxon>Neoptera</taxon>
        <taxon>Endopterygota</taxon>
        <taxon>Coleoptera</taxon>
        <taxon>Polyphaga</taxon>
        <taxon>Cucujiformia</taxon>
        <taxon>Coccinelloidea</taxon>
        <taxon>Coccinellidae</taxon>
        <taxon>Scymninae</taxon>
        <taxon>Scymnini</taxon>
        <taxon>Cryptolaemus</taxon>
    </lineage>
</organism>
<dbReference type="AlphaFoldDB" id="A0ABD2NKG7"/>
<accession>A0ABD2NKG7</accession>
<feature type="domain" description="Timeless C-terminal" evidence="3">
    <location>
        <begin position="71"/>
        <end position="151"/>
    </location>
</feature>
<feature type="compositionally biased region" description="Basic and acidic residues" evidence="2">
    <location>
        <begin position="397"/>
        <end position="411"/>
    </location>
</feature>
<dbReference type="Pfam" id="PF05029">
    <property type="entry name" value="TIMELESS_C"/>
    <property type="match status" value="1"/>
</dbReference>
<feature type="compositionally biased region" description="Basic and acidic residues" evidence="2">
    <location>
        <begin position="195"/>
        <end position="206"/>
    </location>
</feature>
<dbReference type="InterPro" id="IPR007725">
    <property type="entry name" value="TIMELESS_C"/>
</dbReference>
<feature type="compositionally biased region" description="Low complexity" evidence="2">
    <location>
        <begin position="8"/>
        <end position="18"/>
    </location>
</feature>
<feature type="region of interest" description="Disordered" evidence="2">
    <location>
        <begin position="171"/>
        <end position="455"/>
    </location>
</feature>